<name>A0A1F4VCR5_UNCKA</name>
<dbReference type="InterPro" id="IPR041017">
    <property type="entry name" value="Thioredoxin_10"/>
</dbReference>
<dbReference type="EMBL" id="MEVI01000003">
    <property type="protein sequence ID" value="OGC55042.1"/>
    <property type="molecule type" value="Genomic_DNA"/>
</dbReference>
<evidence type="ECO:0000256" key="6">
    <source>
        <dbReference type="SAM" id="Phobius"/>
    </source>
</evidence>
<evidence type="ECO:0000313" key="8">
    <source>
        <dbReference type="EMBL" id="OGC55042.1"/>
    </source>
</evidence>
<evidence type="ECO:0000256" key="1">
    <source>
        <dbReference type="ARBA" id="ARBA00004651"/>
    </source>
</evidence>
<comment type="caution">
    <text evidence="8">The sequence shown here is derived from an EMBL/GenBank/DDBJ whole genome shotgun (WGS) entry which is preliminary data.</text>
</comment>
<dbReference type="InterPro" id="IPR003834">
    <property type="entry name" value="Cyt_c_assmbl_TM_dom"/>
</dbReference>
<dbReference type="InterPro" id="IPR050553">
    <property type="entry name" value="Thioredoxin_ResA/DsbE_sf"/>
</dbReference>
<dbReference type="GO" id="GO:0016209">
    <property type="term" value="F:antioxidant activity"/>
    <property type="evidence" value="ECO:0007669"/>
    <property type="project" value="InterPro"/>
</dbReference>
<dbReference type="Gene3D" id="3.40.30.10">
    <property type="entry name" value="Glutaredoxin"/>
    <property type="match status" value="1"/>
</dbReference>
<gene>
    <name evidence="8" type="ORF">A3A78_03625</name>
</gene>
<reference evidence="8 9" key="1">
    <citation type="journal article" date="2016" name="Nat. Commun.">
        <title>Thousands of microbial genomes shed light on interconnected biogeochemical processes in an aquifer system.</title>
        <authorList>
            <person name="Anantharaman K."/>
            <person name="Brown C.T."/>
            <person name="Hug L.A."/>
            <person name="Sharon I."/>
            <person name="Castelle C.J."/>
            <person name="Probst A.J."/>
            <person name="Thomas B.C."/>
            <person name="Singh A."/>
            <person name="Wilkins M.J."/>
            <person name="Karaoz U."/>
            <person name="Brodie E.L."/>
            <person name="Williams K.H."/>
            <person name="Hubbard S.S."/>
            <person name="Banfield J.F."/>
        </authorList>
    </citation>
    <scope>NUCLEOTIDE SEQUENCE [LARGE SCALE GENOMIC DNA]</scope>
</reference>
<keyword evidence="5 6" id="KW-0472">Membrane</keyword>
<keyword evidence="2" id="KW-1003">Cell membrane</keyword>
<dbReference type="Pfam" id="PF17991">
    <property type="entry name" value="Thioredoxin_10"/>
    <property type="match status" value="1"/>
</dbReference>
<dbReference type="GO" id="GO:0005886">
    <property type="term" value="C:plasma membrane"/>
    <property type="evidence" value="ECO:0007669"/>
    <property type="project" value="UniProtKB-SubCell"/>
</dbReference>
<keyword evidence="4 6" id="KW-1133">Transmembrane helix</keyword>
<evidence type="ECO:0000313" key="9">
    <source>
        <dbReference type="Proteomes" id="UP000176504"/>
    </source>
</evidence>
<dbReference type="InterPro" id="IPR013766">
    <property type="entry name" value="Thioredoxin_domain"/>
</dbReference>
<feature type="domain" description="Thioredoxin" evidence="7">
    <location>
        <begin position="268"/>
        <end position="413"/>
    </location>
</feature>
<dbReference type="Proteomes" id="UP000176504">
    <property type="component" value="Unassembled WGS sequence"/>
</dbReference>
<evidence type="ECO:0000259" key="7">
    <source>
        <dbReference type="PROSITE" id="PS51352"/>
    </source>
</evidence>
<dbReference type="Pfam" id="PF00578">
    <property type="entry name" value="AhpC-TSA"/>
    <property type="match status" value="1"/>
</dbReference>
<keyword evidence="3 6" id="KW-0812">Transmembrane</keyword>
<dbReference type="InterPro" id="IPR036249">
    <property type="entry name" value="Thioredoxin-like_sf"/>
</dbReference>
<protein>
    <recommendedName>
        <fullName evidence="7">Thioredoxin domain-containing protein</fullName>
    </recommendedName>
</protein>
<comment type="subcellular location">
    <subcellularLocation>
        <location evidence="1">Cell membrane</location>
        <topology evidence="1">Multi-pass membrane protein</topology>
    </subcellularLocation>
</comment>
<feature type="transmembrane region" description="Helical" evidence="6">
    <location>
        <begin position="119"/>
        <end position="149"/>
    </location>
</feature>
<dbReference type="PROSITE" id="PS51352">
    <property type="entry name" value="THIOREDOXIN_2"/>
    <property type="match status" value="1"/>
</dbReference>
<dbReference type="AlphaFoldDB" id="A0A1F4VCR5"/>
<evidence type="ECO:0000256" key="3">
    <source>
        <dbReference type="ARBA" id="ARBA00022692"/>
    </source>
</evidence>
<organism evidence="8 9">
    <name type="scientific">candidate division WWE3 bacterium RIFCSPLOWO2_01_FULL_41_18</name>
    <dbReference type="NCBI Taxonomy" id="1802625"/>
    <lineage>
        <taxon>Bacteria</taxon>
        <taxon>Katanobacteria</taxon>
    </lineage>
</organism>
<evidence type="ECO:0000256" key="5">
    <source>
        <dbReference type="ARBA" id="ARBA00023136"/>
    </source>
</evidence>
<feature type="transmembrane region" description="Helical" evidence="6">
    <location>
        <begin position="6"/>
        <end position="29"/>
    </location>
</feature>
<dbReference type="Gene3D" id="2.60.120.260">
    <property type="entry name" value="Galactose-binding domain-like"/>
    <property type="match status" value="1"/>
</dbReference>
<feature type="transmembrane region" description="Helical" evidence="6">
    <location>
        <begin position="155"/>
        <end position="178"/>
    </location>
</feature>
<dbReference type="PANTHER" id="PTHR42852:SF13">
    <property type="entry name" value="PROTEIN DIPZ"/>
    <property type="match status" value="1"/>
</dbReference>
<feature type="transmembrane region" description="Helical" evidence="6">
    <location>
        <begin position="41"/>
        <end position="65"/>
    </location>
</feature>
<proteinExistence type="predicted"/>
<evidence type="ECO:0000256" key="4">
    <source>
        <dbReference type="ARBA" id="ARBA00022989"/>
    </source>
</evidence>
<dbReference type="InterPro" id="IPR000866">
    <property type="entry name" value="AhpC/TSA"/>
</dbReference>
<dbReference type="GO" id="GO:0016491">
    <property type="term" value="F:oxidoreductase activity"/>
    <property type="evidence" value="ECO:0007669"/>
    <property type="project" value="InterPro"/>
</dbReference>
<feature type="transmembrane region" description="Helical" evidence="6">
    <location>
        <begin position="77"/>
        <end position="99"/>
    </location>
</feature>
<accession>A0A1F4VCR5</accession>
<dbReference type="SUPFAM" id="SSF52833">
    <property type="entry name" value="Thioredoxin-like"/>
    <property type="match status" value="1"/>
</dbReference>
<dbReference type="GO" id="GO:0017004">
    <property type="term" value="P:cytochrome complex assembly"/>
    <property type="evidence" value="ECO:0007669"/>
    <property type="project" value="InterPro"/>
</dbReference>
<sequence length="574" mass="64882">MILLILFAFIAGIVTILSPCILPILPIVLSSSFGNSQKDKIRPLGVVLGFVASFTFFTLFLTTIIRLIDIPADTLRLVSVFIVGGFGAVLLIPKFQVILEQLFSKLTGLAPRTETKSGLVGGVIVGLSLGLLWTPCVGPILASVISLAITGTVTLNAFFITLAYSIGTAIPMFGIMLGGRNLLQKVPWLTTNTSKIQKAFGVLMIATAVAIFFNADRKFQTIVLNVFPKYGAGLTKLEDNKFIQDQLRKLNNKIDKDKIGRPMNELMPDKYPKAPEIITGGAWFNSQPLTLSALKGKVVVIDFWTYSCINCQRTLPYLRNWWEKYKDKGLVIIGIHSPEFEFEKEEKNVAQAILDFNLKYPIVQDNNFATWKAYNNRYWPAKYFIDKDGYIRYTHFGEGAYDESERVIQELLKELENRDITESIENPKYQVYANTPETYLGYGRIRNFVSPERIFKDGMQIYSKPKNLANDALAYEGEWMLTENYSNPQAGSKLYLNFEAKEVYLVMNPKEKTSKVKVYVDDKLQYFGEDNKEGVVTVEGDRLYKLIKLPAPGRHILKLEFEDNNTEVYAFTFG</sequence>
<evidence type="ECO:0000256" key="2">
    <source>
        <dbReference type="ARBA" id="ARBA00022475"/>
    </source>
</evidence>
<dbReference type="Pfam" id="PF02683">
    <property type="entry name" value="DsbD_TM"/>
    <property type="match status" value="1"/>
</dbReference>
<dbReference type="PANTHER" id="PTHR42852">
    <property type="entry name" value="THIOL:DISULFIDE INTERCHANGE PROTEIN DSBE"/>
    <property type="match status" value="1"/>
</dbReference>